<evidence type="ECO:0000313" key="3">
    <source>
        <dbReference type="Proteomes" id="UP000256379"/>
    </source>
</evidence>
<gene>
    <name evidence="2" type="ORF">CQA53_08795</name>
</gene>
<feature type="transmembrane region" description="Helical" evidence="1">
    <location>
        <begin position="213"/>
        <end position="230"/>
    </location>
</feature>
<comment type="caution">
    <text evidence="2">The sequence shown here is derived from an EMBL/GenBank/DDBJ whole genome shotgun (WGS) entry which is preliminary data.</text>
</comment>
<name>A0A3D8IDW8_9HELI</name>
<keyword evidence="1" id="KW-0472">Membrane</keyword>
<reference evidence="2 3" key="1">
    <citation type="submission" date="2018-04" db="EMBL/GenBank/DDBJ databases">
        <title>Novel Campyloabacter and Helicobacter Species and Strains.</title>
        <authorList>
            <person name="Mannion A.J."/>
            <person name="Shen Z."/>
            <person name="Fox J.G."/>
        </authorList>
    </citation>
    <scope>NUCLEOTIDE SEQUENCE [LARGE SCALE GENOMIC DNA]</scope>
    <source>
        <strain evidence="2 3">MIT 17-337</strain>
    </source>
</reference>
<dbReference type="Pfam" id="PF01856">
    <property type="entry name" value="HP_OMP"/>
    <property type="match status" value="1"/>
</dbReference>
<dbReference type="EMBL" id="NXLQ01000026">
    <property type="protein sequence ID" value="RDU63116.1"/>
    <property type="molecule type" value="Genomic_DNA"/>
</dbReference>
<evidence type="ECO:0008006" key="4">
    <source>
        <dbReference type="Google" id="ProtNLM"/>
    </source>
</evidence>
<feature type="transmembrane region" description="Helical" evidence="1">
    <location>
        <begin position="181"/>
        <end position="198"/>
    </location>
</feature>
<keyword evidence="3" id="KW-1185">Reference proteome</keyword>
<keyword evidence="1" id="KW-1133">Transmembrane helix</keyword>
<sequence>MLFNTRKKKVRRNHLFFIFVLLLICIQSIMANDFTEFSQDDGNGLLQTQNTSQSQVSVDIVKNTALMKSKTPQQISLLRETNTQRNGIYVMVVGNVIPLQRLNKANEIINGVTLGMGLRSGVVSYLDDYIGMRGYFGIDVTSDQLSPFKKQRLSHSGNFIMLSLGLDILIDFFIDKSYKNMLGFFIGIGAGGLIYFDAQNPILVPSGGSKNTILTGNIMVQGGISATFFYRHRLEVGARFLPTQSFDLQSDGILADYNFYVGYSYKFKGKK</sequence>
<accession>A0A3D8IDW8</accession>
<keyword evidence="1" id="KW-0812">Transmembrane</keyword>
<dbReference type="AlphaFoldDB" id="A0A3D8IDW8"/>
<dbReference type="OrthoDB" id="5321913at2"/>
<protein>
    <recommendedName>
        <fullName evidence="4">Outer membrane beta-barrel protein</fullName>
    </recommendedName>
</protein>
<evidence type="ECO:0000256" key="1">
    <source>
        <dbReference type="SAM" id="Phobius"/>
    </source>
</evidence>
<organism evidence="2 3">
    <name type="scientific">Helicobacter didelphidarum</name>
    <dbReference type="NCBI Taxonomy" id="2040648"/>
    <lineage>
        <taxon>Bacteria</taxon>
        <taxon>Pseudomonadati</taxon>
        <taxon>Campylobacterota</taxon>
        <taxon>Epsilonproteobacteria</taxon>
        <taxon>Campylobacterales</taxon>
        <taxon>Helicobacteraceae</taxon>
        <taxon>Helicobacter</taxon>
    </lineage>
</organism>
<evidence type="ECO:0000313" key="2">
    <source>
        <dbReference type="EMBL" id="RDU63116.1"/>
    </source>
</evidence>
<proteinExistence type="predicted"/>
<feature type="transmembrane region" description="Helical" evidence="1">
    <location>
        <begin position="156"/>
        <end position="174"/>
    </location>
</feature>
<dbReference type="Proteomes" id="UP000256379">
    <property type="component" value="Unassembled WGS sequence"/>
</dbReference>
<dbReference type="InterPro" id="IPR002718">
    <property type="entry name" value="OMP_Helicobacter"/>
</dbReference>